<reference evidence="2" key="1">
    <citation type="submission" date="2022-11" db="UniProtKB">
        <authorList>
            <consortium name="WormBaseParasite"/>
        </authorList>
    </citation>
    <scope>IDENTIFICATION</scope>
</reference>
<keyword evidence="1" id="KW-1185">Reference proteome</keyword>
<evidence type="ECO:0000313" key="2">
    <source>
        <dbReference type="WBParaSite" id="nRc.2.0.1.t06637-RA"/>
    </source>
</evidence>
<dbReference type="Proteomes" id="UP000887565">
    <property type="component" value="Unplaced"/>
</dbReference>
<dbReference type="WBParaSite" id="nRc.2.0.1.t06637-RA">
    <property type="protein sequence ID" value="nRc.2.0.1.t06637-RA"/>
    <property type="gene ID" value="nRc.2.0.1.g06637"/>
</dbReference>
<organism evidence="1 2">
    <name type="scientific">Romanomermis culicivorax</name>
    <name type="common">Nematode worm</name>
    <dbReference type="NCBI Taxonomy" id="13658"/>
    <lineage>
        <taxon>Eukaryota</taxon>
        <taxon>Metazoa</taxon>
        <taxon>Ecdysozoa</taxon>
        <taxon>Nematoda</taxon>
        <taxon>Enoplea</taxon>
        <taxon>Dorylaimia</taxon>
        <taxon>Mermithida</taxon>
        <taxon>Mermithoidea</taxon>
        <taxon>Mermithidae</taxon>
        <taxon>Romanomermis</taxon>
    </lineage>
</organism>
<protein>
    <submittedName>
        <fullName evidence="2">Uncharacterized protein</fullName>
    </submittedName>
</protein>
<dbReference type="AlphaFoldDB" id="A0A915HYI9"/>
<evidence type="ECO:0000313" key="1">
    <source>
        <dbReference type="Proteomes" id="UP000887565"/>
    </source>
</evidence>
<proteinExistence type="predicted"/>
<sequence>MKLNRFLMKLTHETVVIELKNGTQERMKHVNDRVLRNLSAVNISGIPIRIIGTKDPSKDGFILHPAPGKLFLAPRVQCPASEFGSECRPGKLPD</sequence>
<name>A0A915HYI9_ROMCU</name>
<accession>A0A915HYI9</accession>
<dbReference type="Gene3D" id="2.30.30.100">
    <property type="match status" value="1"/>
</dbReference>